<feature type="transmembrane region" description="Helical" evidence="1">
    <location>
        <begin position="84"/>
        <end position="102"/>
    </location>
</feature>
<evidence type="ECO:0008006" key="4">
    <source>
        <dbReference type="Google" id="ProtNLM"/>
    </source>
</evidence>
<dbReference type="Proteomes" id="UP000278351">
    <property type="component" value="Unassembled WGS sequence"/>
</dbReference>
<feature type="transmembrane region" description="Helical" evidence="1">
    <location>
        <begin position="43"/>
        <end position="64"/>
    </location>
</feature>
<proteinExistence type="predicted"/>
<keyword evidence="3" id="KW-1185">Reference proteome</keyword>
<feature type="transmembrane region" description="Helical" evidence="1">
    <location>
        <begin position="122"/>
        <end position="141"/>
    </location>
</feature>
<organism evidence="2 3">
    <name type="scientific">Chitinophaga lutea</name>
    <dbReference type="NCBI Taxonomy" id="2488634"/>
    <lineage>
        <taxon>Bacteria</taxon>
        <taxon>Pseudomonadati</taxon>
        <taxon>Bacteroidota</taxon>
        <taxon>Chitinophagia</taxon>
        <taxon>Chitinophagales</taxon>
        <taxon>Chitinophagaceae</taxon>
        <taxon>Chitinophaga</taxon>
    </lineage>
</organism>
<keyword evidence="1" id="KW-0812">Transmembrane</keyword>
<accession>A0A3N4PV63</accession>
<gene>
    <name evidence="2" type="ORF">EGT74_03810</name>
</gene>
<evidence type="ECO:0000313" key="3">
    <source>
        <dbReference type="Proteomes" id="UP000278351"/>
    </source>
</evidence>
<dbReference type="RefSeq" id="WP_123845195.1">
    <property type="nucleotide sequence ID" value="NZ_RPDH01000001.1"/>
</dbReference>
<dbReference type="AlphaFoldDB" id="A0A3N4PV63"/>
<feature type="transmembrane region" description="Helical" evidence="1">
    <location>
        <begin position="12"/>
        <end position="31"/>
    </location>
</feature>
<sequence>MQTVLGIHSIVRWLILLFGLWAVIRAIIGVSSKSAYGGADTKAGLFFMIFLDIQFLVGIILLFISPITQSAFGDMGAAMGNKGLRFYTVEHEILGLAAVALVHIGRSKIKKLTDDARKHKTALIFFGIAMVLILALIPWPGREVVGRALFPSF</sequence>
<reference evidence="2 3" key="1">
    <citation type="submission" date="2018-11" db="EMBL/GenBank/DDBJ databases">
        <title>Chitinophaga lutea sp.nov., isolate from arsenic contaminated soil.</title>
        <authorList>
            <person name="Zong Y."/>
        </authorList>
    </citation>
    <scope>NUCLEOTIDE SEQUENCE [LARGE SCALE GENOMIC DNA]</scope>
    <source>
        <strain evidence="2 3">ZY74</strain>
    </source>
</reference>
<protein>
    <recommendedName>
        <fullName evidence="4">Cytochrome B</fullName>
    </recommendedName>
</protein>
<evidence type="ECO:0000313" key="2">
    <source>
        <dbReference type="EMBL" id="RPE12683.1"/>
    </source>
</evidence>
<keyword evidence="1" id="KW-1133">Transmembrane helix</keyword>
<keyword evidence="1" id="KW-0472">Membrane</keyword>
<dbReference type="EMBL" id="RPDH01000001">
    <property type="protein sequence ID" value="RPE12683.1"/>
    <property type="molecule type" value="Genomic_DNA"/>
</dbReference>
<dbReference type="OrthoDB" id="329514at2"/>
<comment type="caution">
    <text evidence="2">The sequence shown here is derived from an EMBL/GenBank/DDBJ whole genome shotgun (WGS) entry which is preliminary data.</text>
</comment>
<evidence type="ECO:0000256" key="1">
    <source>
        <dbReference type="SAM" id="Phobius"/>
    </source>
</evidence>
<name>A0A3N4PV63_9BACT</name>